<protein>
    <submittedName>
        <fullName evidence="1">Uncharacterized protein</fullName>
    </submittedName>
</protein>
<evidence type="ECO:0000313" key="2">
    <source>
        <dbReference type="Proteomes" id="UP000515264"/>
    </source>
</evidence>
<proteinExistence type="predicted"/>
<dbReference type="RefSeq" id="WP_182288873.1">
    <property type="nucleotide sequence ID" value="NZ_CP046269.1"/>
</dbReference>
<reference evidence="1 2" key="1">
    <citation type="journal article" date="2020" name="J. Nat. Prod.">
        <title>Genomics-Metabolomics Profiling Disclosed Marine Vibrio spartinae 3.6 as a Producer of a New Branched Side Chain Prodigiosin.</title>
        <authorList>
            <person name="Vitale G.A."/>
            <person name="Sciarretta M."/>
            <person name="Palma Esposito F."/>
            <person name="January G.G."/>
            <person name="Giaccio M."/>
            <person name="Bunk B."/>
            <person name="Sproer C."/>
            <person name="Bajerski F."/>
            <person name="Power D."/>
            <person name="Festa C."/>
            <person name="Monti M.C."/>
            <person name="D'Auria M.V."/>
            <person name="de Pascale D."/>
        </authorList>
    </citation>
    <scope>NUCLEOTIDE SEQUENCE [LARGE SCALE GENOMIC DNA]</scope>
    <source>
        <strain evidence="1 2">3.6</strain>
    </source>
</reference>
<keyword evidence="2" id="KW-1185">Reference proteome</keyword>
<accession>A0ABX6R6X8</accession>
<gene>
    <name evidence="1" type="ORF">Vspart_04445</name>
</gene>
<dbReference type="EMBL" id="CP046269">
    <property type="protein sequence ID" value="QMV17021.1"/>
    <property type="molecule type" value="Genomic_DNA"/>
</dbReference>
<name>A0ABX6R6X8_9VIBR</name>
<evidence type="ECO:0000313" key="1">
    <source>
        <dbReference type="EMBL" id="QMV17021.1"/>
    </source>
</evidence>
<organism evidence="1 2">
    <name type="scientific">Vibrio spartinae</name>
    <dbReference type="NCBI Taxonomy" id="1918945"/>
    <lineage>
        <taxon>Bacteria</taxon>
        <taxon>Pseudomonadati</taxon>
        <taxon>Pseudomonadota</taxon>
        <taxon>Gammaproteobacteria</taxon>
        <taxon>Vibrionales</taxon>
        <taxon>Vibrionaceae</taxon>
        <taxon>Vibrio</taxon>
    </lineage>
</organism>
<sequence length="149" mass="16220">MPQNAKYLFCRADDSNHIIEKKYFAVAENQSLTFPEIDSCIALVFVGNNRLVGFHLVATDSQNEFLGFPGAATGTNIRQSIDDVLLGENITLGADSKFLIAGDYNNEIWNAVLGDVTNGLADSNGTRVEEHGNLQVTYNTANATFTVTK</sequence>
<dbReference type="Proteomes" id="UP000515264">
    <property type="component" value="Chromosome 2"/>
</dbReference>